<dbReference type="EMBL" id="HACA01025047">
    <property type="protein sequence ID" value="CDW42408.1"/>
    <property type="molecule type" value="Transcribed_RNA"/>
</dbReference>
<sequence>MKSLPKRVRAWWMPIFSTFAYRIESENNRYCVLQI</sequence>
<reference evidence="1" key="1">
    <citation type="submission" date="2014-05" db="EMBL/GenBank/DDBJ databases">
        <authorList>
            <person name="Chronopoulou M."/>
        </authorList>
    </citation>
    <scope>NUCLEOTIDE SEQUENCE</scope>
    <source>
        <tissue evidence="1">Whole organism</tissue>
    </source>
</reference>
<protein>
    <submittedName>
        <fullName evidence="1">Uncharacterized protein</fullName>
    </submittedName>
</protein>
<dbReference type="AlphaFoldDB" id="A0A0K2UVX5"/>
<evidence type="ECO:0000313" key="1">
    <source>
        <dbReference type="EMBL" id="CDW42408.1"/>
    </source>
</evidence>
<name>A0A0K2UVX5_LEPSM</name>
<proteinExistence type="predicted"/>
<accession>A0A0K2UVX5</accession>
<organism evidence="1">
    <name type="scientific">Lepeophtheirus salmonis</name>
    <name type="common">Salmon louse</name>
    <name type="synonym">Caligus salmonis</name>
    <dbReference type="NCBI Taxonomy" id="72036"/>
    <lineage>
        <taxon>Eukaryota</taxon>
        <taxon>Metazoa</taxon>
        <taxon>Ecdysozoa</taxon>
        <taxon>Arthropoda</taxon>
        <taxon>Crustacea</taxon>
        <taxon>Multicrustacea</taxon>
        <taxon>Hexanauplia</taxon>
        <taxon>Copepoda</taxon>
        <taxon>Siphonostomatoida</taxon>
        <taxon>Caligidae</taxon>
        <taxon>Lepeophtheirus</taxon>
    </lineage>
</organism>